<dbReference type="PROSITE" id="PS50089">
    <property type="entry name" value="ZF_RING_2"/>
    <property type="match status" value="1"/>
</dbReference>
<evidence type="ECO:0000259" key="10">
    <source>
        <dbReference type="PROSITE" id="PS50089"/>
    </source>
</evidence>
<feature type="region of interest" description="Disordered" evidence="9">
    <location>
        <begin position="406"/>
        <end position="464"/>
    </location>
</feature>
<accession>A0A371GSB2</accession>
<evidence type="ECO:0000256" key="7">
    <source>
        <dbReference type="ARBA" id="ARBA00022833"/>
    </source>
</evidence>
<dbReference type="Gene3D" id="3.30.40.10">
    <property type="entry name" value="Zinc/RING finger domain, C3HC4 (zinc finger)"/>
    <property type="match status" value="1"/>
</dbReference>
<comment type="caution">
    <text evidence="11">The sequence shown here is derived from an EMBL/GenBank/DDBJ whole genome shotgun (WGS) entry which is preliminary data.</text>
</comment>
<keyword evidence="5 8" id="KW-0863">Zinc-finger</keyword>
<name>A0A371GSB2_MUCPR</name>
<keyword evidence="3" id="KW-0808">Transferase</keyword>
<evidence type="ECO:0000256" key="6">
    <source>
        <dbReference type="ARBA" id="ARBA00022786"/>
    </source>
</evidence>
<dbReference type="PANTHER" id="PTHR46463:SF27">
    <property type="entry name" value="OS03G0788800 PROTEIN"/>
    <property type="match status" value="1"/>
</dbReference>
<dbReference type="Proteomes" id="UP000257109">
    <property type="component" value="Unassembled WGS sequence"/>
</dbReference>
<dbReference type="PANTHER" id="PTHR46463">
    <property type="entry name" value="ZINC FINGER, RING/FYVE/PHD-TYPE"/>
    <property type="match status" value="1"/>
</dbReference>
<feature type="compositionally biased region" description="Polar residues" evidence="9">
    <location>
        <begin position="453"/>
        <end position="464"/>
    </location>
</feature>
<dbReference type="EMBL" id="QJKJ01004612">
    <property type="protein sequence ID" value="RDX93422.1"/>
    <property type="molecule type" value="Genomic_DNA"/>
</dbReference>
<feature type="domain" description="RING-type" evidence="10">
    <location>
        <begin position="108"/>
        <end position="148"/>
    </location>
</feature>
<keyword evidence="12" id="KW-1185">Reference proteome</keyword>
<dbReference type="FunFam" id="3.30.40.10:FF:000746">
    <property type="entry name" value="E3 ubiquitin-protein ligase RHF2A"/>
    <property type="match status" value="1"/>
</dbReference>
<dbReference type="OrthoDB" id="1681166at2759"/>
<sequence>MIQVENPTHKLMTREEWVTPFACTHTLSPHRTTPHRRKLLFLSLSLSHPLGFSPIASRFRNLIARFFMEGTGMDENKSINDNNKSEAHLTSAAAFVEGGIQDACDDACSICLEAFCDSDPSTVTSCKHEFHLQCILEWCQRSSQCPMCWQSISLKDPTSQELLEAVERERNFRFNPSRNAAIFHHPTLGDFELQHLPVGASDADLEERIIQHLAAAAAMGRARHIARREGQRNRSSAQGRPHFLVFSTHPNSPPMAPASSSPSQRGEDEPTPTIAVANLSPTPATGEESSQLTLVPPVQANQVSASGSGSTALTTDHQGSSYNNRRSPNQSSPSSQDRAGPSELQSFSDSLKSKLNAVSTRYKESISKSTRGWKERWFSRNTSMSDLGSEVRREVHAGIATVSRMMERLETRDSNRSNSNSAPSNLEDVSVQGSNDQPLTGAEGDSLLRDNNTKASCAAGSSSN</sequence>
<dbReference type="SMART" id="SM00184">
    <property type="entry name" value="RING"/>
    <property type="match status" value="1"/>
</dbReference>
<proteinExistence type="predicted"/>
<dbReference type="CDD" id="cd23122">
    <property type="entry name" value="RING-H2_RHF2A"/>
    <property type="match status" value="1"/>
</dbReference>
<feature type="non-terminal residue" evidence="11">
    <location>
        <position position="1"/>
    </location>
</feature>
<dbReference type="InterPro" id="IPR013083">
    <property type="entry name" value="Znf_RING/FYVE/PHD"/>
</dbReference>
<evidence type="ECO:0000256" key="1">
    <source>
        <dbReference type="ARBA" id="ARBA00000900"/>
    </source>
</evidence>
<evidence type="ECO:0000256" key="8">
    <source>
        <dbReference type="PROSITE-ProRule" id="PRU00175"/>
    </source>
</evidence>
<dbReference type="GO" id="GO:0008270">
    <property type="term" value="F:zinc ion binding"/>
    <property type="evidence" value="ECO:0007669"/>
    <property type="project" value="UniProtKB-KW"/>
</dbReference>
<feature type="compositionally biased region" description="Low complexity" evidence="9">
    <location>
        <begin position="416"/>
        <end position="425"/>
    </location>
</feature>
<protein>
    <recommendedName>
        <fullName evidence="2">RING-type E3 ubiquitin transferase</fullName>
        <ecNumber evidence="2">2.3.2.27</ecNumber>
    </recommendedName>
</protein>
<evidence type="ECO:0000256" key="9">
    <source>
        <dbReference type="SAM" id="MobiDB-lite"/>
    </source>
</evidence>
<keyword evidence="6" id="KW-0833">Ubl conjugation pathway</keyword>
<dbReference type="SUPFAM" id="SSF57850">
    <property type="entry name" value="RING/U-box"/>
    <property type="match status" value="1"/>
</dbReference>
<reference evidence="11" key="1">
    <citation type="submission" date="2018-05" db="EMBL/GenBank/DDBJ databases">
        <title>Draft genome of Mucuna pruriens seed.</title>
        <authorList>
            <person name="Nnadi N.E."/>
            <person name="Vos R."/>
            <person name="Hasami M.H."/>
            <person name="Devisetty U.K."/>
            <person name="Aguiy J.C."/>
        </authorList>
    </citation>
    <scope>NUCLEOTIDE SEQUENCE [LARGE SCALE GENOMIC DNA]</scope>
    <source>
        <strain evidence="11">JCA_2017</strain>
    </source>
</reference>
<evidence type="ECO:0000256" key="2">
    <source>
        <dbReference type="ARBA" id="ARBA00012483"/>
    </source>
</evidence>
<dbReference type="AlphaFoldDB" id="A0A371GSB2"/>
<evidence type="ECO:0000256" key="3">
    <source>
        <dbReference type="ARBA" id="ARBA00022679"/>
    </source>
</evidence>
<evidence type="ECO:0000313" key="11">
    <source>
        <dbReference type="EMBL" id="RDX93422.1"/>
    </source>
</evidence>
<gene>
    <name evidence="11" type="primary">RHF2A</name>
    <name evidence="11" type="ORF">CR513_24321</name>
</gene>
<feature type="compositionally biased region" description="Low complexity" evidence="9">
    <location>
        <begin position="304"/>
        <end position="336"/>
    </location>
</feature>
<keyword evidence="4" id="KW-0479">Metal-binding</keyword>
<feature type="region of interest" description="Disordered" evidence="9">
    <location>
        <begin position="224"/>
        <end position="351"/>
    </location>
</feature>
<dbReference type="EC" id="2.3.2.27" evidence="2"/>
<keyword evidence="7" id="KW-0862">Zinc</keyword>
<organism evidence="11 12">
    <name type="scientific">Mucuna pruriens</name>
    <name type="common">Velvet bean</name>
    <name type="synonym">Dolichos pruriens</name>
    <dbReference type="NCBI Taxonomy" id="157652"/>
    <lineage>
        <taxon>Eukaryota</taxon>
        <taxon>Viridiplantae</taxon>
        <taxon>Streptophyta</taxon>
        <taxon>Embryophyta</taxon>
        <taxon>Tracheophyta</taxon>
        <taxon>Spermatophyta</taxon>
        <taxon>Magnoliopsida</taxon>
        <taxon>eudicotyledons</taxon>
        <taxon>Gunneridae</taxon>
        <taxon>Pentapetalae</taxon>
        <taxon>rosids</taxon>
        <taxon>fabids</taxon>
        <taxon>Fabales</taxon>
        <taxon>Fabaceae</taxon>
        <taxon>Papilionoideae</taxon>
        <taxon>50 kb inversion clade</taxon>
        <taxon>NPAAA clade</taxon>
        <taxon>indigoferoid/millettioid clade</taxon>
        <taxon>Phaseoleae</taxon>
        <taxon>Mucuna</taxon>
    </lineage>
</organism>
<dbReference type="InterPro" id="IPR001841">
    <property type="entry name" value="Znf_RING"/>
</dbReference>
<comment type="catalytic activity">
    <reaction evidence="1">
        <text>S-ubiquitinyl-[E2 ubiquitin-conjugating enzyme]-L-cysteine + [acceptor protein]-L-lysine = [E2 ubiquitin-conjugating enzyme]-L-cysteine + N(6)-ubiquitinyl-[acceptor protein]-L-lysine.</text>
        <dbReference type="EC" id="2.3.2.27"/>
    </reaction>
</comment>
<evidence type="ECO:0000256" key="4">
    <source>
        <dbReference type="ARBA" id="ARBA00022723"/>
    </source>
</evidence>
<dbReference type="STRING" id="157652.A0A371GSB2"/>
<feature type="compositionally biased region" description="Basic and acidic residues" evidence="9">
    <location>
        <begin position="406"/>
        <end position="415"/>
    </location>
</feature>
<dbReference type="Pfam" id="PF13639">
    <property type="entry name" value="zf-RING_2"/>
    <property type="match status" value="1"/>
</dbReference>
<evidence type="ECO:0000313" key="12">
    <source>
        <dbReference type="Proteomes" id="UP000257109"/>
    </source>
</evidence>
<evidence type="ECO:0000256" key="5">
    <source>
        <dbReference type="ARBA" id="ARBA00022771"/>
    </source>
</evidence>
<feature type="compositionally biased region" description="Polar residues" evidence="9">
    <location>
        <begin position="279"/>
        <end position="303"/>
    </location>
</feature>
<dbReference type="GO" id="GO:0061630">
    <property type="term" value="F:ubiquitin protein ligase activity"/>
    <property type="evidence" value="ECO:0007669"/>
    <property type="project" value="UniProtKB-EC"/>
</dbReference>